<dbReference type="Gene3D" id="3.30.110.60">
    <property type="entry name" value="YhbY-like"/>
    <property type="match status" value="1"/>
</dbReference>
<dbReference type="SUPFAM" id="SSF75471">
    <property type="entry name" value="YhbY-like"/>
    <property type="match status" value="1"/>
</dbReference>
<dbReference type="Pfam" id="PF01985">
    <property type="entry name" value="CRS1_YhbY"/>
    <property type="match status" value="1"/>
</dbReference>
<evidence type="ECO:0000256" key="4">
    <source>
        <dbReference type="ARBA" id="ARBA00022664"/>
    </source>
</evidence>
<protein>
    <submittedName>
        <fullName evidence="12">CRS1 / YhbY (CRM) domain-containing protein</fullName>
    </submittedName>
</protein>
<keyword evidence="4" id="KW-0507">mRNA processing</keyword>
<dbReference type="GO" id="GO:0009507">
    <property type="term" value="C:chloroplast"/>
    <property type="evidence" value="ECO:0007669"/>
    <property type="project" value="UniProtKB-SubCell"/>
</dbReference>
<evidence type="ECO:0000256" key="3">
    <source>
        <dbReference type="ARBA" id="ARBA00022640"/>
    </source>
</evidence>
<dbReference type="PROSITE" id="PS51295">
    <property type="entry name" value="CRM"/>
    <property type="match status" value="1"/>
</dbReference>
<evidence type="ECO:0000256" key="8">
    <source>
        <dbReference type="ARBA" id="ARBA00023187"/>
    </source>
</evidence>
<keyword evidence="7" id="KW-0809">Transit peptide</keyword>
<keyword evidence="13" id="KW-1185">Reference proteome</keyword>
<dbReference type="GO" id="GO:1990904">
    <property type="term" value="C:ribonucleoprotein complex"/>
    <property type="evidence" value="ECO:0007669"/>
    <property type="project" value="UniProtKB-KW"/>
</dbReference>
<keyword evidence="2" id="KW-0150">Chloroplast</keyword>
<reference evidence="12 13" key="1">
    <citation type="submission" date="2019-07" db="EMBL/GenBank/DDBJ databases">
        <title>De Novo Assembly of kiwifruit Actinidia rufa.</title>
        <authorList>
            <person name="Sugita-Konishi S."/>
            <person name="Sato K."/>
            <person name="Mori E."/>
            <person name="Abe Y."/>
            <person name="Kisaki G."/>
            <person name="Hamano K."/>
            <person name="Suezawa K."/>
            <person name="Otani M."/>
            <person name="Fukuda T."/>
            <person name="Manabe T."/>
            <person name="Gomi K."/>
            <person name="Tabuchi M."/>
            <person name="Akimitsu K."/>
            <person name="Kataoka I."/>
        </authorList>
    </citation>
    <scope>NUCLEOTIDE SEQUENCE [LARGE SCALE GENOMIC DNA]</scope>
    <source>
        <strain evidence="13">cv. Fuchu</strain>
    </source>
</reference>
<evidence type="ECO:0000256" key="5">
    <source>
        <dbReference type="ARBA" id="ARBA00022737"/>
    </source>
</evidence>
<comment type="subcellular location">
    <subcellularLocation>
        <location evidence="1">Plastid</location>
        <location evidence="1">Chloroplast</location>
    </subcellularLocation>
</comment>
<dbReference type="GO" id="GO:0006397">
    <property type="term" value="P:mRNA processing"/>
    <property type="evidence" value="ECO:0007669"/>
    <property type="project" value="UniProtKB-KW"/>
</dbReference>
<evidence type="ECO:0000256" key="1">
    <source>
        <dbReference type="ARBA" id="ARBA00004229"/>
    </source>
</evidence>
<dbReference type="Proteomes" id="UP000585474">
    <property type="component" value="Unassembled WGS sequence"/>
</dbReference>
<dbReference type="InterPro" id="IPR035920">
    <property type="entry name" value="YhbY-like_sf"/>
</dbReference>
<proteinExistence type="predicted"/>
<keyword evidence="5" id="KW-0677">Repeat</keyword>
<keyword evidence="6 10" id="KW-0694">RNA-binding</keyword>
<dbReference type="InterPro" id="IPR001890">
    <property type="entry name" value="RNA-binding_CRM"/>
</dbReference>
<accession>A0A7J0F5T9</accession>
<evidence type="ECO:0000256" key="10">
    <source>
        <dbReference type="PROSITE-ProRule" id="PRU00626"/>
    </source>
</evidence>
<gene>
    <name evidence="12" type="ORF">Acr_09g0004190</name>
</gene>
<evidence type="ECO:0000313" key="13">
    <source>
        <dbReference type="Proteomes" id="UP000585474"/>
    </source>
</evidence>
<dbReference type="SMART" id="SM01103">
    <property type="entry name" value="CRS1_YhbY"/>
    <property type="match status" value="1"/>
</dbReference>
<evidence type="ECO:0000313" key="12">
    <source>
        <dbReference type="EMBL" id="GFY93973.1"/>
    </source>
</evidence>
<sequence>MFMNQRIWKMKLILMTSTIVEIDETQIGFSKKKAITPFGNKKIDGFRGHFEDNVSSNVQESKNLESEVNFYGNYNGLVEIDETPIWFSKKAITPFGNKKIDGFHGHFEDNVSSNVQESKNLESEVNFNGTYKGVVEIDETPIWFSKKKAITPFGNKKIDGFMDTEDNVSSNVQESKILESEVNFKESIKELLKLMKTPTGLSEKKAKLPIEDVKRPYFVQCGDRMRNGNTMSVEKLILETELKRLRNVALRIVKRIKVGVAGVTQALVDSIHEKWKEDEVVKLKFEGPPSINMKRTREILESRTGGFNTEIGERAHLLDDLGPRFKDWSGREPLPVDSKLLPSVAPGYKLPFRLLPYGITTWYKRQGNDVLSQNCKNYAFTFCSWNRQLRGLAMAMVKLWERSVIAKIAIKCGVQNTCNERTRARAQGHSRGWGGTITLPPGCSPIVSNNTASDRSHNWDNDFLPPVVRETMVEGQEETALQQDEEDQAQWKASTLIHSNTEEASEVRLVAGTLAETMAAIYLEKKLSLAKGKIKKAEKTLENVQESLEPAEFPTDVETICDEERLCYYTLPWEELSTSRRPRNLLTRRQALAWSNELQNREALKHHVSDLTERIEKLKSEPEDTKTVYEIDEETFYSGVDDASS</sequence>
<dbReference type="AlphaFoldDB" id="A0A7J0F5T9"/>
<keyword evidence="3" id="KW-0934">Plastid</keyword>
<evidence type="ECO:0000256" key="6">
    <source>
        <dbReference type="ARBA" id="ARBA00022884"/>
    </source>
</evidence>
<dbReference type="EMBL" id="BJWL01000009">
    <property type="protein sequence ID" value="GFY93973.1"/>
    <property type="molecule type" value="Genomic_DNA"/>
</dbReference>
<evidence type="ECO:0000256" key="9">
    <source>
        <dbReference type="ARBA" id="ARBA00023274"/>
    </source>
</evidence>
<organism evidence="12 13">
    <name type="scientific">Actinidia rufa</name>
    <dbReference type="NCBI Taxonomy" id="165716"/>
    <lineage>
        <taxon>Eukaryota</taxon>
        <taxon>Viridiplantae</taxon>
        <taxon>Streptophyta</taxon>
        <taxon>Embryophyta</taxon>
        <taxon>Tracheophyta</taxon>
        <taxon>Spermatophyta</taxon>
        <taxon>Magnoliopsida</taxon>
        <taxon>eudicotyledons</taxon>
        <taxon>Gunneridae</taxon>
        <taxon>Pentapetalae</taxon>
        <taxon>asterids</taxon>
        <taxon>Ericales</taxon>
        <taxon>Actinidiaceae</taxon>
        <taxon>Actinidia</taxon>
    </lineage>
</organism>
<feature type="domain" description="CRM" evidence="11">
    <location>
        <begin position="235"/>
        <end position="340"/>
    </location>
</feature>
<keyword evidence="9" id="KW-0687">Ribonucleoprotein</keyword>
<comment type="caution">
    <text evidence="12">The sequence shown here is derived from an EMBL/GenBank/DDBJ whole genome shotgun (WGS) entry which is preliminary data.</text>
</comment>
<name>A0A7J0F5T9_9ERIC</name>
<dbReference type="PANTHER" id="PTHR31846:SF7">
    <property type="entry name" value="CRS1 _ YHBY (CRM) DOMAIN-CONTAINING PROTEIN"/>
    <property type="match status" value="1"/>
</dbReference>
<dbReference type="InterPro" id="IPR045278">
    <property type="entry name" value="CRS1/CFM2/CFM3"/>
</dbReference>
<evidence type="ECO:0000256" key="2">
    <source>
        <dbReference type="ARBA" id="ARBA00022528"/>
    </source>
</evidence>
<dbReference type="GO" id="GO:0000373">
    <property type="term" value="P:Group II intron splicing"/>
    <property type="evidence" value="ECO:0007669"/>
    <property type="project" value="UniProtKB-ARBA"/>
</dbReference>
<dbReference type="GO" id="GO:0003729">
    <property type="term" value="F:mRNA binding"/>
    <property type="evidence" value="ECO:0007669"/>
    <property type="project" value="InterPro"/>
</dbReference>
<evidence type="ECO:0000259" key="11">
    <source>
        <dbReference type="PROSITE" id="PS51295"/>
    </source>
</evidence>
<dbReference type="OrthoDB" id="551352at2759"/>
<dbReference type="PANTHER" id="PTHR31846">
    <property type="entry name" value="CRS1 / YHBY (CRM) DOMAIN-CONTAINING PROTEIN"/>
    <property type="match status" value="1"/>
</dbReference>
<evidence type="ECO:0000256" key="7">
    <source>
        <dbReference type="ARBA" id="ARBA00022946"/>
    </source>
</evidence>
<keyword evidence="8" id="KW-0508">mRNA splicing</keyword>